<dbReference type="GO" id="GO:0000014">
    <property type="term" value="F:single-stranded DNA endodeoxyribonuclease activity"/>
    <property type="evidence" value="ECO:0007669"/>
    <property type="project" value="TreeGrafter"/>
</dbReference>
<proteinExistence type="predicted"/>
<name>A0A8X6XHH4_9ARAC</name>
<protein>
    <submittedName>
        <fullName evidence="1">Histone-lysine N-methyltransferase SETMAR</fullName>
    </submittedName>
</protein>
<dbReference type="GO" id="GO:0044547">
    <property type="term" value="F:DNA topoisomerase binding"/>
    <property type="evidence" value="ECO:0007669"/>
    <property type="project" value="TreeGrafter"/>
</dbReference>
<dbReference type="Gene3D" id="3.30.420.10">
    <property type="entry name" value="Ribonuclease H-like superfamily/Ribonuclease H"/>
    <property type="match status" value="1"/>
</dbReference>
<dbReference type="GO" id="GO:0003697">
    <property type="term" value="F:single-stranded DNA binding"/>
    <property type="evidence" value="ECO:0007669"/>
    <property type="project" value="TreeGrafter"/>
</dbReference>
<gene>
    <name evidence="1" type="primary">SETMAR</name>
    <name evidence="1" type="ORF">TNIN_452161</name>
</gene>
<sequence>MTVVYYEFLPKGHTINTGVYHRQLNECHRKLHIKQSTLVSKSGTILLQDGIRPHVEVGNLQKIQDLEYECLSPSLYSPELVPTDNHMFRQLGSLCEGQTILEPGCFDSGGS</sequence>
<dbReference type="GO" id="GO:0000729">
    <property type="term" value="P:DNA double-strand break processing"/>
    <property type="evidence" value="ECO:0007669"/>
    <property type="project" value="TreeGrafter"/>
</dbReference>
<dbReference type="PANTHER" id="PTHR46060:SF2">
    <property type="entry name" value="HISTONE-LYSINE N-METHYLTRANSFERASE SETMAR"/>
    <property type="match status" value="1"/>
</dbReference>
<dbReference type="GO" id="GO:0031297">
    <property type="term" value="P:replication fork processing"/>
    <property type="evidence" value="ECO:0007669"/>
    <property type="project" value="TreeGrafter"/>
</dbReference>
<dbReference type="InterPro" id="IPR001888">
    <property type="entry name" value="Transposase_1"/>
</dbReference>
<dbReference type="EMBL" id="BMAV01009189">
    <property type="protein sequence ID" value="GFY53274.1"/>
    <property type="molecule type" value="Genomic_DNA"/>
</dbReference>
<comment type="caution">
    <text evidence="1">The sequence shown here is derived from an EMBL/GenBank/DDBJ whole genome shotgun (WGS) entry which is preliminary data.</text>
</comment>
<dbReference type="GO" id="GO:0044774">
    <property type="term" value="P:mitotic DNA integrity checkpoint signaling"/>
    <property type="evidence" value="ECO:0007669"/>
    <property type="project" value="TreeGrafter"/>
</dbReference>
<accession>A0A8X6XHH4</accession>
<organism evidence="1 2">
    <name type="scientific">Trichonephila inaurata madagascariensis</name>
    <dbReference type="NCBI Taxonomy" id="2747483"/>
    <lineage>
        <taxon>Eukaryota</taxon>
        <taxon>Metazoa</taxon>
        <taxon>Ecdysozoa</taxon>
        <taxon>Arthropoda</taxon>
        <taxon>Chelicerata</taxon>
        <taxon>Arachnida</taxon>
        <taxon>Araneae</taxon>
        <taxon>Araneomorphae</taxon>
        <taxon>Entelegynae</taxon>
        <taxon>Araneoidea</taxon>
        <taxon>Nephilidae</taxon>
        <taxon>Trichonephila</taxon>
        <taxon>Trichonephila inaurata</taxon>
    </lineage>
</organism>
<dbReference type="InterPro" id="IPR052709">
    <property type="entry name" value="Transposase-MT_Hybrid"/>
</dbReference>
<dbReference type="GO" id="GO:0015074">
    <property type="term" value="P:DNA integration"/>
    <property type="evidence" value="ECO:0007669"/>
    <property type="project" value="TreeGrafter"/>
</dbReference>
<dbReference type="GO" id="GO:0042800">
    <property type="term" value="F:histone H3K4 methyltransferase activity"/>
    <property type="evidence" value="ECO:0007669"/>
    <property type="project" value="TreeGrafter"/>
</dbReference>
<dbReference type="GO" id="GO:0000793">
    <property type="term" value="C:condensed chromosome"/>
    <property type="evidence" value="ECO:0007669"/>
    <property type="project" value="TreeGrafter"/>
</dbReference>
<dbReference type="GO" id="GO:0005634">
    <property type="term" value="C:nucleus"/>
    <property type="evidence" value="ECO:0007669"/>
    <property type="project" value="TreeGrafter"/>
</dbReference>
<evidence type="ECO:0000313" key="2">
    <source>
        <dbReference type="Proteomes" id="UP000886998"/>
    </source>
</evidence>
<dbReference type="AlphaFoldDB" id="A0A8X6XHH4"/>
<dbReference type="GO" id="GO:0035861">
    <property type="term" value="C:site of double-strand break"/>
    <property type="evidence" value="ECO:0007669"/>
    <property type="project" value="TreeGrafter"/>
</dbReference>
<reference evidence="1" key="1">
    <citation type="submission" date="2020-08" db="EMBL/GenBank/DDBJ databases">
        <title>Multicomponent nature underlies the extraordinary mechanical properties of spider dragline silk.</title>
        <authorList>
            <person name="Kono N."/>
            <person name="Nakamura H."/>
            <person name="Mori M."/>
            <person name="Yoshida Y."/>
            <person name="Ohtoshi R."/>
            <person name="Malay A.D."/>
            <person name="Moran D.A.P."/>
            <person name="Tomita M."/>
            <person name="Numata K."/>
            <person name="Arakawa K."/>
        </authorList>
    </citation>
    <scope>NUCLEOTIDE SEQUENCE</scope>
</reference>
<dbReference type="Proteomes" id="UP000886998">
    <property type="component" value="Unassembled WGS sequence"/>
</dbReference>
<dbReference type="GO" id="GO:0006303">
    <property type="term" value="P:double-strand break repair via nonhomologous end joining"/>
    <property type="evidence" value="ECO:0007669"/>
    <property type="project" value="TreeGrafter"/>
</dbReference>
<keyword evidence="2" id="KW-1185">Reference proteome</keyword>
<dbReference type="PANTHER" id="PTHR46060">
    <property type="entry name" value="MARINER MOS1 TRANSPOSASE-LIKE PROTEIN"/>
    <property type="match status" value="1"/>
</dbReference>
<dbReference type="GO" id="GO:0046975">
    <property type="term" value="F:histone H3K36 methyltransferase activity"/>
    <property type="evidence" value="ECO:0007669"/>
    <property type="project" value="TreeGrafter"/>
</dbReference>
<dbReference type="GO" id="GO:0003690">
    <property type="term" value="F:double-stranded DNA binding"/>
    <property type="evidence" value="ECO:0007669"/>
    <property type="project" value="TreeGrafter"/>
</dbReference>
<dbReference type="Pfam" id="PF01359">
    <property type="entry name" value="Transposase_1"/>
    <property type="match status" value="1"/>
</dbReference>
<dbReference type="InterPro" id="IPR036397">
    <property type="entry name" value="RNaseH_sf"/>
</dbReference>
<evidence type="ECO:0000313" key="1">
    <source>
        <dbReference type="EMBL" id="GFY53274.1"/>
    </source>
</evidence>
<dbReference type="OrthoDB" id="6437521at2759"/>